<reference evidence="2 3" key="1">
    <citation type="submission" date="2024-03" db="EMBL/GenBank/DDBJ databases">
        <title>Novel Streptomyces species of biotechnological and ecological value are a feature of Machair soil.</title>
        <authorList>
            <person name="Prole J.R."/>
            <person name="Goodfellow M."/>
            <person name="Allenby N."/>
            <person name="Ward A.C."/>
        </authorList>
    </citation>
    <scope>NUCLEOTIDE SEQUENCE [LARGE SCALE GENOMIC DNA]</scope>
    <source>
        <strain evidence="2 3">MS1.HAVA.3</strain>
    </source>
</reference>
<organism evidence="2 3">
    <name type="scientific">Streptomyces caledonius</name>
    <dbReference type="NCBI Taxonomy" id="3134107"/>
    <lineage>
        <taxon>Bacteria</taxon>
        <taxon>Bacillati</taxon>
        <taxon>Actinomycetota</taxon>
        <taxon>Actinomycetes</taxon>
        <taxon>Kitasatosporales</taxon>
        <taxon>Streptomycetaceae</taxon>
        <taxon>Streptomyces</taxon>
    </lineage>
</organism>
<evidence type="ECO:0000313" key="3">
    <source>
        <dbReference type="Proteomes" id="UP001382904"/>
    </source>
</evidence>
<proteinExistence type="predicted"/>
<name>A0ABU8TYC3_9ACTN</name>
<protein>
    <submittedName>
        <fullName evidence="2">Uncharacterized protein</fullName>
    </submittedName>
</protein>
<keyword evidence="3" id="KW-1185">Reference proteome</keyword>
<comment type="caution">
    <text evidence="2">The sequence shown here is derived from an EMBL/GenBank/DDBJ whole genome shotgun (WGS) entry which is preliminary data.</text>
</comment>
<dbReference type="EMBL" id="JBBKAM010000002">
    <property type="protein sequence ID" value="MEJ8640600.1"/>
    <property type="molecule type" value="Genomic_DNA"/>
</dbReference>
<evidence type="ECO:0000313" key="2">
    <source>
        <dbReference type="EMBL" id="MEJ8640600.1"/>
    </source>
</evidence>
<sequence>MHRIVRTASLCAVLAAAVLAGGGAQAYAASSPAAQEQASVAPAALKAASASGIWIWTGEFASHLEAEANYWVLYGLGAATQMLIEYSGHSTWVLYIQ</sequence>
<evidence type="ECO:0000256" key="1">
    <source>
        <dbReference type="SAM" id="SignalP"/>
    </source>
</evidence>
<dbReference type="Proteomes" id="UP001382904">
    <property type="component" value="Unassembled WGS sequence"/>
</dbReference>
<feature type="signal peptide" evidence="1">
    <location>
        <begin position="1"/>
        <end position="28"/>
    </location>
</feature>
<keyword evidence="1" id="KW-0732">Signal</keyword>
<accession>A0ABU8TYC3</accession>
<feature type="chain" id="PRO_5046041760" evidence="1">
    <location>
        <begin position="29"/>
        <end position="97"/>
    </location>
</feature>
<gene>
    <name evidence="2" type="ORF">WKI68_02410</name>
</gene>